<evidence type="ECO:0000256" key="1">
    <source>
        <dbReference type="SAM" id="MobiDB-lite"/>
    </source>
</evidence>
<evidence type="ECO:0000313" key="3">
    <source>
        <dbReference type="Proteomes" id="UP000179807"/>
    </source>
</evidence>
<sequence>MNIDKSSSSPPPNSNEVQVHLVVHQQNEDLKIDFSFDKINDDIDSVVSELIETLGMTESDKGMIKASIEAQINSVPKANPSTSFSGNEKADQYFEPILENQPADQSDEDSDDSDITDPEYRALVEQQNRDMQSLLAHHLSERKELAQRIQASLQHQQHQPAPNSLQPNPPLQIVTNQSHPHQAPSQSAIPPINPPSSQQSLLCDDLIVFS</sequence>
<dbReference type="Proteomes" id="UP000179807">
    <property type="component" value="Unassembled WGS sequence"/>
</dbReference>
<evidence type="ECO:0000313" key="2">
    <source>
        <dbReference type="EMBL" id="OHT01498.1"/>
    </source>
</evidence>
<feature type="compositionally biased region" description="Low complexity" evidence="1">
    <location>
        <begin position="183"/>
        <end position="199"/>
    </location>
</feature>
<name>A0A1J4JRW8_9EUKA</name>
<accession>A0A1J4JRW8</accession>
<comment type="caution">
    <text evidence="2">The sequence shown here is derived from an EMBL/GenBank/DDBJ whole genome shotgun (WGS) entry which is preliminary data.</text>
</comment>
<dbReference type="OrthoDB" id="10625647at2759"/>
<feature type="compositionally biased region" description="Polar residues" evidence="1">
    <location>
        <begin position="149"/>
        <end position="166"/>
    </location>
</feature>
<organism evidence="2 3">
    <name type="scientific">Tritrichomonas foetus</name>
    <dbReference type="NCBI Taxonomy" id="1144522"/>
    <lineage>
        <taxon>Eukaryota</taxon>
        <taxon>Metamonada</taxon>
        <taxon>Parabasalia</taxon>
        <taxon>Tritrichomonadida</taxon>
        <taxon>Tritrichomonadidae</taxon>
        <taxon>Tritrichomonas</taxon>
    </lineage>
</organism>
<protein>
    <submittedName>
        <fullName evidence="2">Uncharacterized protein</fullName>
    </submittedName>
</protein>
<gene>
    <name evidence="2" type="ORF">TRFO_31640</name>
</gene>
<dbReference type="RefSeq" id="XP_068354634.1">
    <property type="nucleotide sequence ID" value="XM_068508043.1"/>
</dbReference>
<dbReference type="GeneID" id="94842747"/>
<reference evidence="2" key="1">
    <citation type="submission" date="2016-10" db="EMBL/GenBank/DDBJ databases">
        <authorList>
            <person name="Benchimol M."/>
            <person name="Almeida L.G."/>
            <person name="Vasconcelos A.T."/>
            <person name="Perreira-Neves A."/>
            <person name="Rosa I.A."/>
            <person name="Tasca T."/>
            <person name="Bogo M.R."/>
            <person name="de Souza W."/>
        </authorList>
    </citation>
    <scope>NUCLEOTIDE SEQUENCE [LARGE SCALE GENOMIC DNA]</scope>
    <source>
        <strain evidence="2">K</strain>
    </source>
</reference>
<dbReference type="VEuPathDB" id="TrichDB:TRFO_31640"/>
<keyword evidence="3" id="KW-1185">Reference proteome</keyword>
<dbReference type="Gene3D" id="3.10.20.90">
    <property type="entry name" value="Phosphatidylinositol 3-kinase Catalytic Subunit, Chain A, domain 1"/>
    <property type="match status" value="1"/>
</dbReference>
<feature type="region of interest" description="Disordered" evidence="1">
    <location>
        <begin position="149"/>
        <end position="199"/>
    </location>
</feature>
<proteinExistence type="predicted"/>
<dbReference type="AlphaFoldDB" id="A0A1J4JRW8"/>
<dbReference type="EMBL" id="MLAK01000908">
    <property type="protein sequence ID" value="OHT01498.1"/>
    <property type="molecule type" value="Genomic_DNA"/>
</dbReference>